<dbReference type="InterPro" id="IPR025178">
    <property type="entry name" value="Lnb_N"/>
</dbReference>
<protein>
    <submittedName>
        <fullName evidence="4">DUF4105 domain-containing protein</fullName>
    </submittedName>
</protein>
<accession>A0ABS7DGD1</accession>
<feature type="domain" description="DUF7843" evidence="3">
    <location>
        <begin position="30"/>
        <end position="91"/>
    </location>
</feature>
<evidence type="ECO:0000259" key="2">
    <source>
        <dbReference type="Pfam" id="PF13387"/>
    </source>
</evidence>
<dbReference type="Pfam" id="PF25225">
    <property type="entry name" value="DUF7843"/>
    <property type="match status" value="1"/>
</dbReference>
<dbReference type="Pfam" id="PF13387">
    <property type="entry name" value="Lnb_N"/>
    <property type="match status" value="1"/>
</dbReference>
<dbReference type="InterPro" id="IPR057165">
    <property type="entry name" value="DUF7843"/>
</dbReference>
<keyword evidence="1" id="KW-0732">Signal</keyword>
<feature type="signal peptide" evidence="1">
    <location>
        <begin position="1"/>
        <end position="20"/>
    </location>
</feature>
<name>A0ABS7DGD1_9GAMM</name>
<feature type="chain" id="PRO_5046700926" evidence="1">
    <location>
        <begin position="21"/>
        <end position="511"/>
    </location>
</feature>
<reference evidence="4 5" key="1">
    <citation type="submission" date="2021-03" db="EMBL/GenBank/DDBJ databases">
        <title>Succinivibrio sp. nov. isolated from feces of cow.</title>
        <authorList>
            <person name="Choi J.-Y."/>
        </authorList>
    </citation>
    <scope>NUCLEOTIDE SEQUENCE [LARGE SCALE GENOMIC DNA]</scope>
    <source>
        <strain evidence="4 5">AGMB01872</strain>
    </source>
</reference>
<dbReference type="EMBL" id="JAGFNY010000015">
    <property type="protein sequence ID" value="MBW7570354.1"/>
    <property type="molecule type" value="Genomic_DNA"/>
</dbReference>
<gene>
    <name evidence="4" type="ORF">J5V48_05535</name>
</gene>
<evidence type="ECO:0000256" key="1">
    <source>
        <dbReference type="SAM" id="SignalP"/>
    </source>
</evidence>
<dbReference type="Proteomes" id="UP000731465">
    <property type="component" value="Unassembled WGS sequence"/>
</dbReference>
<comment type="caution">
    <text evidence="4">The sequence shown here is derived from an EMBL/GenBank/DDBJ whole genome shotgun (WGS) entry which is preliminary data.</text>
</comment>
<proteinExistence type="predicted"/>
<evidence type="ECO:0000313" key="5">
    <source>
        <dbReference type="Proteomes" id="UP000731465"/>
    </source>
</evidence>
<feature type="domain" description="Lnb N-terminal periplasmic" evidence="2">
    <location>
        <begin position="103"/>
        <end position="259"/>
    </location>
</feature>
<keyword evidence="5" id="KW-1185">Reference proteome</keyword>
<organism evidence="4 5">
    <name type="scientific">Succinivibrio faecicola</name>
    <dbReference type="NCBI Taxonomy" id="2820300"/>
    <lineage>
        <taxon>Bacteria</taxon>
        <taxon>Pseudomonadati</taxon>
        <taxon>Pseudomonadota</taxon>
        <taxon>Gammaproteobacteria</taxon>
        <taxon>Aeromonadales</taxon>
        <taxon>Succinivibrionaceae</taxon>
        <taxon>Succinivibrio</taxon>
    </lineage>
</organism>
<evidence type="ECO:0000259" key="3">
    <source>
        <dbReference type="Pfam" id="PF25225"/>
    </source>
</evidence>
<evidence type="ECO:0000313" key="4">
    <source>
        <dbReference type="EMBL" id="MBW7570354.1"/>
    </source>
</evidence>
<sequence length="511" mass="59226">MKKIFVFFCLIFLFVNSSFSHINFEISEEKYKTWKKLLHYKKGKSLIEKGSDFFLNENGNTDPIKELESTLLFFKESPQNKCLYPARYYLLFNKKIGNECVDFNEYNEYVPFDSVSLVLASESETSPVSSMGHIFIVAEGFNKFDLLKRHSSGFVANASTNSSLLFQFLTDSIDGLYTLSPYNDTIYNYINNENRSLWELDLNMTSEEKYLLKMHLYELKSHQIKYSFFTYNCATGTNSVLSVVSDDFDYSNKMNIASPIEYAKNIFENSGRVTKITVRPSEIDQYRLNKGYNLNPLLSPKPSRFTIGYIFNSYQKNGIRLSFLPAISDFKEDIKSKNSLNESRLFETTALIYGDAFLIDRITLFNIKSFPNILIDKYKVNFGLSFHGENMKRHTSLYPDFYVGSAISFFETGLRPFISTDVGNNFTKYNSNPYIKILCGSFLQTNKYGRVYIAANKIFSKEKNTAEYIKRIDISYSKNLDNDIWISTDLSFGKDRKGNFKKIDANLSYRF</sequence>
<dbReference type="RefSeq" id="WP_219937575.1">
    <property type="nucleotide sequence ID" value="NZ_JAGFNY010000015.1"/>
</dbReference>